<dbReference type="OrthoDB" id="7478367at2759"/>
<dbReference type="Gene3D" id="2.130.10.10">
    <property type="entry name" value="YVTN repeat-like/Quinoprotein amine dehydrogenase"/>
    <property type="match status" value="1"/>
</dbReference>
<keyword evidence="1" id="KW-0812">Transmembrane</keyword>
<feature type="transmembrane region" description="Helical" evidence="1">
    <location>
        <begin position="27"/>
        <end position="47"/>
    </location>
</feature>
<dbReference type="Proteomes" id="UP000835052">
    <property type="component" value="Unassembled WGS sequence"/>
</dbReference>
<evidence type="ECO:0000256" key="1">
    <source>
        <dbReference type="SAM" id="Phobius"/>
    </source>
</evidence>
<dbReference type="AlphaFoldDB" id="A0A8S1HMJ3"/>
<accession>A0A8S1HMJ3</accession>
<name>A0A8S1HMJ3_9PELO</name>
<organism evidence="2 3">
    <name type="scientific">Caenorhabditis auriculariae</name>
    <dbReference type="NCBI Taxonomy" id="2777116"/>
    <lineage>
        <taxon>Eukaryota</taxon>
        <taxon>Metazoa</taxon>
        <taxon>Ecdysozoa</taxon>
        <taxon>Nematoda</taxon>
        <taxon>Chromadorea</taxon>
        <taxon>Rhabditida</taxon>
        <taxon>Rhabditina</taxon>
        <taxon>Rhabditomorpha</taxon>
        <taxon>Rhabditoidea</taxon>
        <taxon>Rhabditidae</taxon>
        <taxon>Peloderinae</taxon>
        <taxon>Caenorhabditis</taxon>
    </lineage>
</organism>
<keyword evidence="1" id="KW-1133">Transmembrane helix</keyword>
<sequence length="82" mass="9255">MFTCCFHVSLTSPEEEQRDADTQKHSFLFLCALLVSLMFTCCFHVTLTSPVDDLCMLSSIWHPIQPWLITAGADGRIALFTD</sequence>
<dbReference type="EMBL" id="CAJGYM010000068">
    <property type="protein sequence ID" value="CAD6196216.1"/>
    <property type="molecule type" value="Genomic_DNA"/>
</dbReference>
<protein>
    <submittedName>
        <fullName evidence="2">Uncharacterized protein</fullName>
    </submittedName>
</protein>
<evidence type="ECO:0000313" key="2">
    <source>
        <dbReference type="EMBL" id="CAD6196216.1"/>
    </source>
</evidence>
<comment type="caution">
    <text evidence="2">The sequence shown here is derived from an EMBL/GenBank/DDBJ whole genome shotgun (WGS) entry which is preliminary data.</text>
</comment>
<dbReference type="InterPro" id="IPR015943">
    <property type="entry name" value="WD40/YVTN_repeat-like_dom_sf"/>
</dbReference>
<keyword evidence="1" id="KW-0472">Membrane</keyword>
<proteinExistence type="predicted"/>
<evidence type="ECO:0000313" key="3">
    <source>
        <dbReference type="Proteomes" id="UP000835052"/>
    </source>
</evidence>
<gene>
    <name evidence="2" type="ORF">CAUJ_LOCUS12131</name>
</gene>
<keyword evidence="3" id="KW-1185">Reference proteome</keyword>
<reference evidence="2" key="1">
    <citation type="submission" date="2020-10" db="EMBL/GenBank/DDBJ databases">
        <authorList>
            <person name="Kikuchi T."/>
        </authorList>
    </citation>
    <scope>NUCLEOTIDE SEQUENCE</scope>
    <source>
        <strain evidence="2">NKZ352</strain>
    </source>
</reference>